<evidence type="ECO:0000313" key="1">
    <source>
        <dbReference type="EMBL" id="KKN90510.1"/>
    </source>
</evidence>
<name>A0A0F9UBF9_9ZZZZ</name>
<organism evidence="1">
    <name type="scientific">marine sediment metagenome</name>
    <dbReference type="NCBI Taxonomy" id="412755"/>
    <lineage>
        <taxon>unclassified sequences</taxon>
        <taxon>metagenomes</taxon>
        <taxon>ecological metagenomes</taxon>
    </lineage>
</organism>
<accession>A0A0F9UBF9</accession>
<proteinExistence type="predicted"/>
<gene>
    <name evidence="1" type="ORF">LCGC14_0228790</name>
</gene>
<dbReference type="Pfam" id="PF07505">
    <property type="entry name" value="DUF5131"/>
    <property type="match status" value="1"/>
</dbReference>
<protein>
    <recommendedName>
        <fullName evidence="2">Phage Gp37Gp68 family protein</fullName>
    </recommendedName>
</protein>
<dbReference type="EMBL" id="LAZR01000110">
    <property type="protein sequence ID" value="KKN90510.1"/>
    <property type="molecule type" value="Genomic_DNA"/>
</dbReference>
<comment type="caution">
    <text evidence="1">The sequence shown here is derived from an EMBL/GenBank/DDBJ whole genome shotgun (WGS) entry which is preliminary data.</text>
</comment>
<dbReference type="InterPro" id="IPR011101">
    <property type="entry name" value="DUF5131"/>
</dbReference>
<dbReference type="AlphaFoldDB" id="A0A0F9UBF9"/>
<evidence type="ECO:0008006" key="2">
    <source>
        <dbReference type="Google" id="ProtNLM"/>
    </source>
</evidence>
<sequence>MAENTNIEWATHTFNPWMGCQKVGPGCDHCYAELWDDKAGGESRWGPHATRTRSKQGNWDRVVTWNSKARDAGVRESVFVASLADVFDTHSSILPAWRTDLASLVNKCENLDFMFLTKRAGNVEKLVGEMFPGGAPANLWVGATIVNQEEADRDIVKLLKAKSACGFPVAFLSMEPLLGPVSLTGLNYKDGGEAMRLNALTAEVWAEESDSPAAYANEADGVTKLDWIIVGGETGIDARPMHIDWARSLRDQCAEAGTPFLFKQWGNWFPYGEMDASGAMNSVTRGEKHGVWHEWDDEVGFSVYFDKKIAGRFLDERTWDGLPKTMQGDG</sequence>
<reference evidence="1" key="1">
    <citation type="journal article" date="2015" name="Nature">
        <title>Complex archaea that bridge the gap between prokaryotes and eukaryotes.</title>
        <authorList>
            <person name="Spang A."/>
            <person name="Saw J.H."/>
            <person name="Jorgensen S.L."/>
            <person name="Zaremba-Niedzwiedzka K."/>
            <person name="Martijn J."/>
            <person name="Lind A.E."/>
            <person name="van Eijk R."/>
            <person name="Schleper C."/>
            <person name="Guy L."/>
            <person name="Ettema T.J."/>
        </authorList>
    </citation>
    <scope>NUCLEOTIDE SEQUENCE</scope>
</reference>